<protein>
    <submittedName>
        <fullName evidence="1">Uncharacterized protein</fullName>
    </submittedName>
</protein>
<dbReference type="EMBL" id="CM004390">
    <property type="protein sequence ID" value="KAG8655276.1"/>
    <property type="molecule type" value="Genomic_DNA"/>
</dbReference>
<accession>A0ACB7HT06</accession>
<name>A0ACB7HT06_MANES</name>
<proteinExistence type="predicted"/>
<reference evidence="2" key="1">
    <citation type="journal article" date="2016" name="Nat. Biotechnol.">
        <title>Sequencing wild and cultivated cassava and related species reveals extensive interspecific hybridization and genetic diversity.</title>
        <authorList>
            <person name="Bredeson J.V."/>
            <person name="Lyons J.B."/>
            <person name="Prochnik S.E."/>
            <person name="Wu G.A."/>
            <person name="Ha C.M."/>
            <person name="Edsinger-Gonzales E."/>
            <person name="Grimwood J."/>
            <person name="Schmutz J."/>
            <person name="Rabbi I.Y."/>
            <person name="Egesi C."/>
            <person name="Nauluvula P."/>
            <person name="Lebot V."/>
            <person name="Ndunguru J."/>
            <person name="Mkamilo G."/>
            <person name="Bart R.S."/>
            <person name="Setter T.L."/>
            <person name="Gleadow R.M."/>
            <person name="Kulakow P."/>
            <person name="Ferguson M.E."/>
            <person name="Rounsley S."/>
            <person name="Rokhsar D.S."/>
        </authorList>
    </citation>
    <scope>NUCLEOTIDE SEQUENCE [LARGE SCALE GENOMIC DNA]</scope>
    <source>
        <strain evidence="2">cv. AM560-2</strain>
    </source>
</reference>
<sequence length="731" mass="82116">MCLPIMKMLSAYGGLSLLIMLFISSNFGWSRGCLAEEKRAIQEILNSISYQSTSSLSDSFTDDCCQWEGVDCSRTSSHVVRIFFDSLGEEEDVVEVEGLWNPDMNLFAQLKELQELQLTRNRISRLLNPEALCTLTNLQLLDLSYNSIENDMPACLANMSSLRILRLSRNQFQGDLTIFSNLSNIEEIDVSHNLFQGLITLSTFANLSKFSFLDLSYNLHLEVESESPTWNPSFQIQHLFLAGCNLNCRSSKLVPLFLSTQYNLKTLDLSNNFLGGPFPAWMLQNVSSVLTLRGNSFFGQFPGSYRNMELTLAELDISCNHFDGELPSNIGSFLPKLYAFNASSCGLTGTIPPSLGEVNALEHLDLSNNHFHGDIPSGLTKSSALWYLNLSNNRLGGGLLPKDCNMTKLRWLLLHNNSFLGNIPNCLSNSQSLLMVDVGYNKLSGMLAGGMLIFPELGALLLRVNNFSGNISIQLCKMPKLQFLDLSNNDFSGSIPPCISNNFFWTMKSQANSWVPIDFTTKGNAYSFQGIPLTLMTGIDLSDNQLTGTIPDQMSKLHELHSLNLSYNLLGGHIPTSFVHLTSLESLDLSHNRLTGQIPREFSHMSSLTTLRLAFNDLSGRIPFDEQLTTFSESSYIGNPKLCGEPLERHCSKNTNDVNQDDGKEEGREAKNLEEERRVIDEPLFFYSFVFMSYALGFWSVVAPLCFSRNWRRKYYTAIDGWMNYCCRKMF</sequence>
<comment type="caution">
    <text evidence="1">The sequence shown here is derived from an EMBL/GenBank/DDBJ whole genome shotgun (WGS) entry which is preliminary data.</text>
</comment>
<evidence type="ECO:0000313" key="2">
    <source>
        <dbReference type="Proteomes" id="UP000091857"/>
    </source>
</evidence>
<evidence type="ECO:0000313" key="1">
    <source>
        <dbReference type="EMBL" id="KAG8655276.1"/>
    </source>
</evidence>
<dbReference type="Proteomes" id="UP000091857">
    <property type="component" value="Chromosome 4"/>
</dbReference>
<keyword evidence="2" id="KW-1185">Reference proteome</keyword>
<organism evidence="1 2">
    <name type="scientific">Manihot esculenta</name>
    <name type="common">Cassava</name>
    <name type="synonym">Jatropha manihot</name>
    <dbReference type="NCBI Taxonomy" id="3983"/>
    <lineage>
        <taxon>Eukaryota</taxon>
        <taxon>Viridiplantae</taxon>
        <taxon>Streptophyta</taxon>
        <taxon>Embryophyta</taxon>
        <taxon>Tracheophyta</taxon>
        <taxon>Spermatophyta</taxon>
        <taxon>Magnoliopsida</taxon>
        <taxon>eudicotyledons</taxon>
        <taxon>Gunneridae</taxon>
        <taxon>Pentapetalae</taxon>
        <taxon>rosids</taxon>
        <taxon>fabids</taxon>
        <taxon>Malpighiales</taxon>
        <taxon>Euphorbiaceae</taxon>
        <taxon>Crotonoideae</taxon>
        <taxon>Manihoteae</taxon>
        <taxon>Manihot</taxon>
    </lineage>
</organism>
<gene>
    <name evidence="1" type="ORF">MANES_04G022650v8</name>
</gene>